<dbReference type="PIRSF" id="PIRSF000804">
    <property type="entry name" value="DNA_pol_III_b"/>
    <property type="match status" value="1"/>
</dbReference>
<dbReference type="InterPro" id="IPR046938">
    <property type="entry name" value="DNA_clamp_sf"/>
</dbReference>
<evidence type="ECO:0000256" key="9">
    <source>
        <dbReference type="ARBA" id="ARBA00023125"/>
    </source>
</evidence>
<dbReference type="GO" id="GO:0008408">
    <property type="term" value="F:3'-5' exonuclease activity"/>
    <property type="evidence" value="ECO:0007669"/>
    <property type="project" value="InterPro"/>
</dbReference>
<organism evidence="14 15">
    <name type="scientific">Desulfoprunum benzoelyticum</name>
    <dbReference type="NCBI Taxonomy" id="1506996"/>
    <lineage>
        <taxon>Bacteria</taxon>
        <taxon>Pseudomonadati</taxon>
        <taxon>Thermodesulfobacteriota</taxon>
        <taxon>Desulfobulbia</taxon>
        <taxon>Desulfobulbales</taxon>
        <taxon>Desulfobulbaceae</taxon>
        <taxon>Desulfoprunum</taxon>
    </lineage>
</organism>
<dbReference type="EMBL" id="JACHEO010000004">
    <property type="protein sequence ID" value="MBB5347500.1"/>
    <property type="molecule type" value="Genomic_DNA"/>
</dbReference>
<evidence type="ECO:0000256" key="2">
    <source>
        <dbReference type="ARBA" id="ARBA00010752"/>
    </source>
</evidence>
<keyword evidence="7 10" id="KW-0235">DNA replication</keyword>
<dbReference type="CDD" id="cd00140">
    <property type="entry name" value="beta_clamp"/>
    <property type="match status" value="1"/>
</dbReference>
<accession>A0A840V111</accession>
<feature type="domain" description="DNA polymerase III beta sliding clamp central" evidence="12">
    <location>
        <begin position="104"/>
        <end position="225"/>
    </location>
</feature>
<keyword evidence="4 10" id="KW-0963">Cytoplasm</keyword>
<dbReference type="Pfam" id="PF00712">
    <property type="entry name" value="DNA_pol3_beta"/>
    <property type="match status" value="1"/>
</dbReference>
<dbReference type="GO" id="GO:0005737">
    <property type="term" value="C:cytoplasm"/>
    <property type="evidence" value="ECO:0007669"/>
    <property type="project" value="UniProtKB-SubCell"/>
</dbReference>
<evidence type="ECO:0000259" key="12">
    <source>
        <dbReference type="Pfam" id="PF02767"/>
    </source>
</evidence>
<comment type="subunit">
    <text evidence="10">Forms a ring-shaped head-to-tail homodimer around DNA.</text>
</comment>
<comment type="similarity">
    <text evidence="2 10">Belongs to the beta sliding clamp family.</text>
</comment>
<evidence type="ECO:0000256" key="8">
    <source>
        <dbReference type="ARBA" id="ARBA00022932"/>
    </source>
</evidence>
<comment type="function">
    <text evidence="10">Confers DNA tethering and processivity to DNA polymerases and other proteins. Acts as a clamp, forming a ring around DNA (a reaction catalyzed by the clamp-loading complex) which diffuses in an ATP-independent manner freely and bidirectionally along dsDNA. Initially characterized for its ability to contact the catalytic subunit of DNA polymerase III (Pol III), a complex, multichain enzyme responsible for most of the replicative synthesis in bacteria; Pol III exhibits 3'-5' exonuclease proofreading activity. The beta chain is required for initiation of replication as well as for processivity of DNA replication.</text>
</comment>
<proteinExistence type="inferred from homology"/>
<keyword evidence="8 10" id="KW-0239">DNA-directed DNA polymerase</keyword>
<dbReference type="Gene3D" id="3.70.10.10">
    <property type="match status" value="1"/>
</dbReference>
<dbReference type="Pfam" id="PF02768">
    <property type="entry name" value="DNA_pol3_beta_3"/>
    <property type="match status" value="1"/>
</dbReference>
<protein>
    <recommendedName>
        <fullName evidence="3 10">Beta sliding clamp</fullName>
    </recommendedName>
</protein>
<feature type="domain" description="DNA polymerase III beta sliding clamp N-terminal" evidence="11">
    <location>
        <begin position="3"/>
        <end position="93"/>
    </location>
</feature>
<dbReference type="SMART" id="SM00480">
    <property type="entry name" value="POL3Bc"/>
    <property type="match status" value="1"/>
</dbReference>
<evidence type="ECO:0000313" key="15">
    <source>
        <dbReference type="Proteomes" id="UP000539642"/>
    </source>
</evidence>
<gene>
    <name evidence="14" type="ORF">HNQ81_001216</name>
</gene>
<comment type="caution">
    <text evidence="14">The sequence shown here is derived from an EMBL/GenBank/DDBJ whole genome shotgun (WGS) entry which is preliminary data.</text>
</comment>
<name>A0A840V111_9BACT</name>
<dbReference type="InterPro" id="IPR001001">
    <property type="entry name" value="DNA_polIII_beta"/>
</dbReference>
<evidence type="ECO:0000259" key="11">
    <source>
        <dbReference type="Pfam" id="PF00712"/>
    </source>
</evidence>
<dbReference type="PANTHER" id="PTHR30478:SF0">
    <property type="entry name" value="BETA SLIDING CLAMP"/>
    <property type="match status" value="1"/>
</dbReference>
<evidence type="ECO:0000256" key="6">
    <source>
        <dbReference type="ARBA" id="ARBA00022695"/>
    </source>
</evidence>
<dbReference type="PANTHER" id="PTHR30478">
    <property type="entry name" value="DNA POLYMERASE III SUBUNIT BETA"/>
    <property type="match status" value="1"/>
</dbReference>
<dbReference type="NCBIfam" id="TIGR00663">
    <property type="entry name" value="dnan"/>
    <property type="match status" value="1"/>
</dbReference>
<evidence type="ECO:0000256" key="7">
    <source>
        <dbReference type="ARBA" id="ARBA00022705"/>
    </source>
</evidence>
<evidence type="ECO:0000256" key="3">
    <source>
        <dbReference type="ARBA" id="ARBA00021035"/>
    </source>
</evidence>
<evidence type="ECO:0000259" key="13">
    <source>
        <dbReference type="Pfam" id="PF02768"/>
    </source>
</evidence>
<keyword evidence="6 10" id="KW-0548">Nucleotidyltransferase</keyword>
<dbReference type="InterPro" id="IPR022634">
    <property type="entry name" value="DNA_polIII_beta_N"/>
</dbReference>
<keyword evidence="5 10" id="KW-0808">Transferase</keyword>
<keyword evidence="15" id="KW-1185">Reference proteome</keyword>
<keyword evidence="9" id="KW-0238">DNA-binding</keyword>
<dbReference type="GO" id="GO:0003677">
    <property type="term" value="F:DNA binding"/>
    <property type="evidence" value="ECO:0007669"/>
    <property type="project" value="UniProtKB-UniRule"/>
</dbReference>
<dbReference type="SUPFAM" id="SSF55979">
    <property type="entry name" value="DNA clamp"/>
    <property type="match status" value="3"/>
</dbReference>
<dbReference type="Gene3D" id="3.10.150.10">
    <property type="entry name" value="DNA Polymerase III, subunit A, domain 2"/>
    <property type="match status" value="1"/>
</dbReference>
<dbReference type="GO" id="GO:0009360">
    <property type="term" value="C:DNA polymerase III complex"/>
    <property type="evidence" value="ECO:0007669"/>
    <property type="project" value="InterPro"/>
</dbReference>
<dbReference type="AlphaFoldDB" id="A0A840V111"/>
<feature type="domain" description="DNA polymerase III beta sliding clamp C-terminal" evidence="13">
    <location>
        <begin position="235"/>
        <end position="347"/>
    </location>
</feature>
<evidence type="ECO:0000256" key="5">
    <source>
        <dbReference type="ARBA" id="ARBA00022679"/>
    </source>
</evidence>
<evidence type="ECO:0000256" key="10">
    <source>
        <dbReference type="PIRNR" id="PIRNR000804"/>
    </source>
</evidence>
<evidence type="ECO:0000256" key="4">
    <source>
        <dbReference type="ARBA" id="ARBA00022490"/>
    </source>
</evidence>
<dbReference type="Pfam" id="PF02767">
    <property type="entry name" value="DNA_pol3_beta_2"/>
    <property type="match status" value="1"/>
</dbReference>
<dbReference type="InterPro" id="IPR022637">
    <property type="entry name" value="DNA_polIII_beta_cen"/>
</dbReference>
<reference evidence="14 15" key="1">
    <citation type="submission" date="2020-08" db="EMBL/GenBank/DDBJ databases">
        <title>Genomic Encyclopedia of Type Strains, Phase IV (KMG-IV): sequencing the most valuable type-strain genomes for metagenomic binning, comparative biology and taxonomic classification.</title>
        <authorList>
            <person name="Goeker M."/>
        </authorList>
    </citation>
    <scope>NUCLEOTIDE SEQUENCE [LARGE SCALE GENOMIC DNA]</scope>
    <source>
        <strain evidence="14 15">DSM 28570</strain>
    </source>
</reference>
<evidence type="ECO:0000313" key="14">
    <source>
        <dbReference type="EMBL" id="MBB5347500.1"/>
    </source>
</evidence>
<comment type="subcellular location">
    <subcellularLocation>
        <location evidence="1 10">Cytoplasm</location>
    </subcellularLocation>
</comment>
<dbReference type="GO" id="GO:0003887">
    <property type="term" value="F:DNA-directed DNA polymerase activity"/>
    <property type="evidence" value="ECO:0007669"/>
    <property type="project" value="UniProtKB-UniRule"/>
</dbReference>
<evidence type="ECO:0000256" key="1">
    <source>
        <dbReference type="ARBA" id="ARBA00004496"/>
    </source>
</evidence>
<sequence>MAILSNVLIEVTREGELILTGTDLEVGLRLHIRADVEEEGSITLPSKKLFEIVRESGNNLITIHETENNWVLITAGNSTYNLAGMASDEFPEFPKIEDDTFISLNSQIFLELIDKIIYSIANEQENIYSLNAVLFEKEKREEHSYLKMISSDGHRLSIMEKQVDQDLDALTLNPVTLIPKKGIQEWKKFCEGRDSVSISFEKKQMVLKDDKATMVIRLKGGEFPNYNAIVNSIRQENKIEIDRIPFLDSLKRINLFTEDNFHTIKISLENNKMILSSQNAELGNAKDEQTISYSGEPMVLGFNCRYFIETLQVMECERLDAYINSSSSPCMLKSDTDSGFLSIIMPMQL</sequence>
<dbReference type="Proteomes" id="UP000539642">
    <property type="component" value="Unassembled WGS sequence"/>
</dbReference>
<dbReference type="InterPro" id="IPR022635">
    <property type="entry name" value="DNA_polIII_beta_C"/>
</dbReference>
<dbReference type="GO" id="GO:0006271">
    <property type="term" value="P:DNA strand elongation involved in DNA replication"/>
    <property type="evidence" value="ECO:0007669"/>
    <property type="project" value="TreeGrafter"/>
</dbReference>